<dbReference type="EMBL" id="BIMW01000001">
    <property type="protein sequence ID" value="GCE92078.1"/>
    <property type="molecule type" value="Genomic_DNA"/>
</dbReference>
<name>A0A5M3T281_LIMPL</name>
<dbReference type="Proteomes" id="UP000326169">
    <property type="component" value="Unassembled WGS sequence"/>
</dbReference>
<evidence type="ECO:0000313" key="2">
    <source>
        <dbReference type="Proteomes" id="UP000326169"/>
    </source>
</evidence>
<reference evidence="1 2" key="1">
    <citation type="journal article" date="2019" name="J Genomics">
        <title>The Draft Genome of a Hydrogen-producing Cyanobacterium, Arthrospira platensis NIES-46.</title>
        <authorList>
            <person name="Suzuki S."/>
            <person name="Yamaguchi H."/>
            <person name="Kawachi M."/>
        </authorList>
    </citation>
    <scope>NUCLEOTIDE SEQUENCE [LARGE SCALE GENOMIC DNA]</scope>
    <source>
        <strain evidence="1 2">NIES-46</strain>
    </source>
</reference>
<evidence type="ECO:0000313" key="1">
    <source>
        <dbReference type="EMBL" id="GCE92078.1"/>
    </source>
</evidence>
<accession>A0A5M3T281</accession>
<comment type="caution">
    <text evidence="1">The sequence shown here is derived from an EMBL/GenBank/DDBJ whole genome shotgun (WGS) entry which is preliminary data.</text>
</comment>
<keyword evidence="2" id="KW-1185">Reference proteome</keyword>
<organism evidence="1 2">
    <name type="scientific">Limnospira platensis NIES-46</name>
    <dbReference type="NCBI Taxonomy" id="1236695"/>
    <lineage>
        <taxon>Bacteria</taxon>
        <taxon>Bacillati</taxon>
        <taxon>Cyanobacteriota</taxon>
        <taxon>Cyanophyceae</taxon>
        <taxon>Oscillatoriophycideae</taxon>
        <taxon>Oscillatoriales</taxon>
        <taxon>Sirenicapillariaceae</taxon>
        <taxon>Limnospira</taxon>
    </lineage>
</organism>
<gene>
    <name evidence="1" type="ORF">NIES46_01130</name>
</gene>
<proteinExistence type="predicted"/>
<sequence>MSVSGELSPMHLYNGELITFLYYWAKPAQLVFRRQLTLGGFQATGDIE</sequence>
<protein>
    <submittedName>
        <fullName evidence="1">Uncharacterized protein</fullName>
    </submittedName>
</protein>